<protein>
    <submittedName>
        <fullName evidence="2">Uncharacterized protein</fullName>
    </submittedName>
</protein>
<keyword evidence="3" id="KW-1185">Reference proteome</keyword>
<accession>A0AAD2K0G7</accession>
<evidence type="ECO:0000313" key="1">
    <source>
        <dbReference type="EMBL" id="CAK5271039.1"/>
    </source>
</evidence>
<comment type="caution">
    <text evidence="2">The sequence shown here is derived from an EMBL/GenBank/DDBJ whole genome shotgun (WGS) entry which is preliminary data.</text>
</comment>
<evidence type="ECO:0000313" key="3">
    <source>
        <dbReference type="Proteomes" id="UP001295794"/>
    </source>
</evidence>
<reference evidence="2" key="1">
    <citation type="submission" date="2023-11" db="EMBL/GenBank/DDBJ databases">
        <authorList>
            <person name="De Vega J J."/>
            <person name="De Vega J J."/>
        </authorList>
    </citation>
    <scope>NUCLEOTIDE SEQUENCE</scope>
</reference>
<sequence>SLAVTRATNEWLQIEGLISVRTNFLTCAKGLTVLDPLLCLLVCGRLSCRQDVREPFMVQQYCTITTKCSGHRSQWCLS</sequence>
<feature type="non-terminal residue" evidence="2">
    <location>
        <position position="1"/>
    </location>
</feature>
<dbReference type="AlphaFoldDB" id="A0AAD2K0G7"/>
<gene>
    <name evidence="1" type="ORF">MYCIT1_LOCUS15922</name>
    <name evidence="2" type="ORF">MYCIT1_LOCUS17059</name>
</gene>
<dbReference type="EMBL" id="CAVNYO010000169">
    <property type="protein sequence ID" value="CAK5271039.1"/>
    <property type="molecule type" value="Genomic_DNA"/>
</dbReference>
<dbReference type="EMBL" id="CAVNYO010000175">
    <property type="protein sequence ID" value="CAK5271766.1"/>
    <property type="molecule type" value="Genomic_DNA"/>
</dbReference>
<evidence type="ECO:0000313" key="2">
    <source>
        <dbReference type="EMBL" id="CAK5271766.1"/>
    </source>
</evidence>
<dbReference type="Proteomes" id="UP001295794">
    <property type="component" value="Unassembled WGS sequence"/>
</dbReference>
<name>A0AAD2K0G7_9AGAR</name>
<organism evidence="2 3">
    <name type="scientific">Mycena citricolor</name>
    <dbReference type="NCBI Taxonomy" id="2018698"/>
    <lineage>
        <taxon>Eukaryota</taxon>
        <taxon>Fungi</taxon>
        <taxon>Dikarya</taxon>
        <taxon>Basidiomycota</taxon>
        <taxon>Agaricomycotina</taxon>
        <taxon>Agaricomycetes</taxon>
        <taxon>Agaricomycetidae</taxon>
        <taxon>Agaricales</taxon>
        <taxon>Marasmiineae</taxon>
        <taxon>Mycenaceae</taxon>
        <taxon>Mycena</taxon>
    </lineage>
</organism>
<proteinExistence type="predicted"/>